<reference evidence="1" key="1">
    <citation type="submission" date="2024-01" db="EMBL/GenBank/DDBJ databases">
        <title>The first autotrophic representatives of the genus Thermodesulfovibrio.</title>
        <authorList>
            <person name="Maltseva A.I."/>
            <person name="Elcheninov A.G."/>
            <person name="Kublanov I.V."/>
            <person name="Lebedinsky A.V."/>
            <person name="Frolov E.N."/>
        </authorList>
    </citation>
    <scope>NUCLEOTIDE SEQUENCE</scope>
    <source>
        <strain evidence="1">3907-1M</strain>
    </source>
</reference>
<organism evidence="1">
    <name type="scientific">Thermodesulfovibrio autotrophicus</name>
    <dbReference type="NCBI Taxonomy" id="3118333"/>
    <lineage>
        <taxon>Bacteria</taxon>
        <taxon>Pseudomonadati</taxon>
        <taxon>Nitrospirota</taxon>
        <taxon>Thermodesulfovibrionia</taxon>
        <taxon>Thermodesulfovibrionales</taxon>
        <taxon>Thermodesulfovibrionaceae</taxon>
        <taxon>Thermodesulfovibrio</taxon>
    </lineage>
</organism>
<protein>
    <submittedName>
        <fullName evidence="1">Type-F conjugative transfer system pilin assembly protein TrbC</fullName>
    </submittedName>
</protein>
<evidence type="ECO:0000313" key="1">
    <source>
        <dbReference type="EMBL" id="XCH46869.1"/>
    </source>
</evidence>
<accession>A0AAU8GXC5</accession>
<dbReference type="AlphaFoldDB" id="A0AAU8GXC5"/>
<dbReference type="InterPro" id="IPR019106">
    <property type="entry name" value="T4SS_TrbC"/>
</dbReference>
<dbReference type="KEGG" id="taut:V4D30_00990"/>
<sequence length="257" mass="29216">MLFRKNVLKTIIILASLGLFALVGYGQSLEGMVNSVNQKAKNLNVPNIPHNEEAIKKAQEAYQMSQSPVFKMHVEEFKQELKAILRGEKADKLTQYYSQMKKNNILSENERIYIFVSSSMPETTIRNYIKQASKIGSNIYFVMRGTIGGIKKITPTAQWITSVIKKDPYCKGECEMYPVKFLIDPFLYKKYNIQRVPAVVYVNGLENPEGLSEGLNSVKVKNFFVSYGDVSLEYHLKLIGERAKNENIKNLALNIGN</sequence>
<dbReference type="Pfam" id="PF09673">
    <property type="entry name" value="TrbC_Ftype"/>
    <property type="match status" value="1"/>
</dbReference>
<dbReference type="EMBL" id="CP144373">
    <property type="protein sequence ID" value="XCH46869.1"/>
    <property type="molecule type" value="Genomic_DNA"/>
</dbReference>
<name>A0AAU8GXC5_9BACT</name>
<proteinExistence type="predicted"/>
<gene>
    <name evidence="1" type="ORF">V4D30_00990</name>
</gene>
<dbReference type="RefSeq" id="WP_353684392.1">
    <property type="nucleotide sequence ID" value="NZ_CP144373.1"/>
</dbReference>